<evidence type="ECO:0000313" key="2">
    <source>
        <dbReference type="EMBL" id="KAI9634815.1"/>
    </source>
</evidence>
<feature type="compositionally biased region" description="Pro residues" evidence="1">
    <location>
        <begin position="542"/>
        <end position="551"/>
    </location>
</feature>
<proteinExistence type="predicted"/>
<feature type="region of interest" description="Disordered" evidence="1">
    <location>
        <begin position="1"/>
        <end position="164"/>
    </location>
</feature>
<dbReference type="EMBL" id="JAKWFO010000006">
    <property type="protein sequence ID" value="KAI9634815.1"/>
    <property type="molecule type" value="Genomic_DNA"/>
</dbReference>
<feature type="compositionally biased region" description="Basic and acidic residues" evidence="1">
    <location>
        <begin position="44"/>
        <end position="57"/>
    </location>
</feature>
<comment type="caution">
    <text evidence="2">The sequence shown here is derived from an EMBL/GenBank/DDBJ whole genome shotgun (WGS) entry which is preliminary data.</text>
</comment>
<dbReference type="Proteomes" id="UP001164286">
    <property type="component" value="Unassembled WGS sequence"/>
</dbReference>
<dbReference type="RefSeq" id="XP_052944592.1">
    <property type="nucleotide sequence ID" value="XM_053089746.1"/>
</dbReference>
<gene>
    <name evidence="2" type="ORF">MKK02DRAFT_37690</name>
</gene>
<evidence type="ECO:0000313" key="3">
    <source>
        <dbReference type="Proteomes" id="UP001164286"/>
    </source>
</evidence>
<organism evidence="2 3">
    <name type="scientific">Dioszegia hungarica</name>
    <dbReference type="NCBI Taxonomy" id="4972"/>
    <lineage>
        <taxon>Eukaryota</taxon>
        <taxon>Fungi</taxon>
        <taxon>Dikarya</taxon>
        <taxon>Basidiomycota</taxon>
        <taxon>Agaricomycotina</taxon>
        <taxon>Tremellomycetes</taxon>
        <taxon>Tremellales</taxon>
        <taxon>Bulleribasidiaceae</taxon>
        <taxon>Dioszegia</taxon>
    </lineage>
</organism>
<keyword evidence="3" id="KW-1185">Reference proteome</keyword>
<evidence type="ECO:0000256" key="1">
    <source>
        <dbReference type="SAM" id="MobiDB-lite"/>
    </source>
</evidence>
<sequence length="551" mass="58403">MAGDIPLFLPSSPAPPHHDGDPLTTSLPLHPGVVHRSGTKRKRNGDDGKAEGSEKVARRTRGPNRSGRPSNLDRMTEADGPSRYPQPAWARAPAGQRVVHPPPFSHPPPAEDSPSPPPHTAPAPRPDPSLPPKARGSGSVFRQPIAAPAPPLPARSRPRASRRERLPTLATSALGLPSVPTSILLLPQVPPRSHAPPSPPPRQLRTVSIERRGSLPIFSATDQELGMLAAEGEGGYRLLAERSSPAVWLVPAVPTVPGLYPSSFRVSQYPAPTHPPPPFPPPHLVLDEDYTTVLSYPYQPYQLQPHLPPSTSIGTATIDPLHLSLKNDGRTRYDSIAHEPPSSSFLGSYHLPPAPFTAPLIGGISNTSAVPPRPTFHTSLPPLPHLGNHPAASRVSKASECLSSRSMLPPLPSWTAPDKQIPSLAAGDNLAAGDKLGGYFSHTPANSSIPTFFPLPRCYASEISPAEVALGLDANAFGPISFNGSNLFGPSEMTPVDKFPLDYGTLFTASAPHPLQSSGIPSWMTTPSFADPPWASDGGTKHPPPPSFPPS</sequence>
<dbReference type="GeneID" id="77728951"/>
<reference evidence="2" key="1">
    <citation type="journal article" date="2022" name="G3 (Bethesda)">
        <title>High quality genome of the basidiomycete yeast Dioszegia hungarica PDD-24b-2 isolated from cloud water.</title>
        <authorList>
            <person name="Jarrige D."/>
            <person name="Haridas S."/>
            <person name="Bleykasten-Grosshans C."/>
            <person name="Joly M."/>
            <person name="Nadalig T."/>
            <person name="Sancelme M."/>
            <person name="Vuilleumier S."/>
            <person name="Grigoriev I.V."/>
            <person name="Amato P."/>
            <person name="Bringel F."/>
        </authorList>
    </citation>
    <scope>NUCLEOTIDE SEQUENCE</scope>
    <source>
        <strain evidence="2">PDD-24b-2</strain>
    </source>
</reference>
<dbReference type="AlphaFoldDB" id="A0AA38LTF8"/>
<name>A0AA38LTF8_9TREE</name>
<feature type="compositionally biased region" description="Pro residues" evidence="1">
    <location>
        <begin position="100"/>
        <end position="131"/>
    </location>
</feature>
<accession>A0AA38LTF8</accession>
<protein>
    <submittedName>
        <fullName evidence="2">Uncharacterized protein</fullName>
    </submittedName>
</protein>
<feature type="region of interest" description="Disordered" evidence="1">
    <location>
        <begin position="522"/>
        <end position="551"/>
    </location>
</feature>